<feature type="region of interest" description="Disordered" evidence="1">
    <location>
        <begin position="250"/>
        <end position="288"/>
    </location>
</feature>
<dbReference type="Proteomes" id="UP000305196">
    <property type="component" value="Unassembled WGS sequence"/>
</dbReference>
<dbReference type="AlphaFoldDB" id="A0A1G4EBN0"/>
<dbReference type="VEuPathDB" id="PlasmoDB:PVP01_0003510"/>
<evidence type="ECO:0000313" key="3">
    <source>
        <dbReference type="Proteomes" id="UP000305196"/>
    </source>
</evidence>
<name>A0A1G4EBN0_PLAVI</name>
<reference evidence="2 3" key="1">
    <citation type="submission" date="2016-07" db="EMBL/GenBank/DDBJ databases">
        <authorList>
            <consortium name="Pathogen Informatics"/>
        </authorList>
    </citation>
    <scope>NUCLEOTIDE SEQUENCE [LARGE SCALE GENOMIC DNA]</scope>
</reference>
<dbReference type="VEuPathDB" id="PlasmoDB:PVW1_120008800"/>
<protein>
    <submittedName>
        <fullName evidence="2">VIR protein</fullName>
    </submittedName>
</protein>
<dbReference type="VEuPathDB" id="PlasmoDB:PVX_048690"/>
<dbReference type="EMBL" id="FLYI01000014">
    <property type="protein sequence ID" value="SCA59673.1"/>
    <property type="molecule type" value="Genomic_DNA"/>
</dbReference>
<organism evidence="2 3">
    <name type="scientific">Plasmodium vivax</name>
    <name type="common">malaria parasite P. vivax</name>
    <dbReference type="NCBI Taxonomy" id="5855"/>
    <lineage>
        <taxon>Eukaryota</taxon>
        <taxon>Sar</taxon>
        <taxon>Alveolata</taxon>
        <taxon>Apicomplexa</taxon>
        <taxon>Aconoidasida</taxon>
        <taxon>Haemosporida</taxon>
        <taxon>Plasmodiidae</taxon>
        <taxon>Plasmodium</taxon>
        <taxon>Plasmodium (Plasmodium)</taxon>
    </lineage>
</organism>
<proteinExistence type="predicted"/>
<dbReference type="InterPro" id="IPR008780">
    <property type="entry name" value="Plasmodium_Vir"/>
</dbReference>
<dbReference type="Pfam" id="PF05795">
    <property type="entry name" value="Plasmodium_Vir"/>
    <property type="match status" value="1"/>
</dbReference>
<sequence>MTTGVTEETYYNYADYCSFKNKFESYNSHLSEDVNIDETSIPAPIDENKKHTFTEQHKIIKTYLENSITNDLKNESKYCGYLNYWLNKGVSMTYNDKKKLFFNYFKTFIEKSFGKKKSNTCITKLEHMDDELLDKMVKLYDLYDYYENNHLSLSRAYGNSYVCGQFEGLVKDYNTVIDKYKEKGGDRLLNKLRDLICLIKHDKWLSKNDCKTKVFQLFSQKSNSLYDKSSCETLEPELLKLTDLMKKELSKDHETPSYGDRASDITTELDGHHRSEDNPDSAGAQGLNEDVSFPLDDASVVNTSRYIINTALPLLGASSFTFLLYKVTPAGTFVNKFFGKNKSAYRNIDNIKKNALGNYNYETEEIDTRNETMNISYNTLSYK</sequence>
<accession>A0A1G4EBN0</accession>
<evidence type="ECO:0000313" key="2">
    <source>
        <dbReference type="EMBL" id="SCA59673.1"/>
    </source>
</evidence>
<dbReference type="VEuPathDB" id="PlasmoDB:PVPAM_000014800"/>
<evidence type="ECO:0000256" key="1">
    <source>
        <dbReference type="SAM" id="MobiDB-lite"/>
    </source>
</evidence>
<gene>
    <name evidence="2" type="ORF">PVC01_000018300</name>
</gene>